<dbReference type="Proteomes" id="UP001153954">
    <property type="component" value="Unassembled WGS sequence"/>
</dbReference>
<dbReference type="EMBL" id="CAKOGL010000015">
    <property type="protein sequence ID" value="CAH2095071.1"/>
    <property type="molecule type" value="Genomic_DNA"/>
</dbReference>
<sequence>MEEILDFKGRIERETVQHGHKKKNIQHRYTIDTNLRAPDMGINTKTRPKTYYLSEGYGMQHAGLHLMRSQRAEDIRKTTVENVISKTKTLKWRWVDHMLRDTGNKWTRNVSLWTLRFDTKEREEDKESQ</sequence>
<organism evidence="1 2">
    <name type="scientific">Euphydryas editha</name>
    <name type="common">Edith's checkerspot</name>
    <dbReference type="NCBI Taxonomy" id="104508"/>
    <lineage>
        <taxon>Eukaryota</taxon>
        <taxon>Metazoa</taxon>
        <taxon>Ecdysozoa</taxon>
        <taxon>Arthropoda</taxon>
        <taxon>Hexapoda</taxon>
        <taxon>Insecta</taxon>
        <taxon>Pterygota</taxon>
        <taxon>Neoptera</taxon>
        <taxon>Endopterygota</taxon>
        <taxon>Lepidoptera</taxon>
        <taxon>Glossata</taxon>
        <taxon>Ditrysia</taxon>
        <taxon>Papilionoidea</taxon>
        <taxon>Nymphalidae</taxon>
        <taxon>Nymphalinae</taxon>
        <taxon>Euphydryas</taxon>
    </lineage>
</organism>
<protein>
    <submittedName>
        <fullName evidence="1">Uncharacterized protein</fullName>
    </submittedName>
</protein>
<gene>
    <name evidence="1" type="ORF">EEDITHA_LOCUS10565</name>
</gene>
<evidence type="ECO:0000313" key="1">
    <source>
        <dbReference type="EMBL" id="CAH2095071.1"/>
    </source>
</evidence>
<dbReference type="AlphaFoldDB" id="A0AAU9U6A1"/>
<keyword evidence="2" id="KW-1185">Reference proteome</keyword>
<comment type="caution">
    <text evidence="1">The sequence shown here is derived from an EMBL/GenBank/DDBJ whole genome shotgun (WGS) entry which is preliminary data.</text>
</comment>
<proteinExistence type="predicted"/>
<reference evidence="1" key="1">
    <citation type="submission" date="2022-03" db="EMBL/GenBank/DDBJ databases">
        <authorList>
            <person name="Tunstrom K."/>
        </authorList>
    </citation>
    <scope>NUCLEOTIDE SEQUENCE</scope>
</reference>
<accession>A0AAU9U6A1</accession>
<name>A0AAU9U6A1_EUPED</name>
<evidence type="ECO:0000313" key="2">
    <source>
        <dbReference type="Proteomes" id="UP001153954"/>
    </source>
</evidence>